<sequence>MKTDYADFIGEVQHRIEAGTRAEAVRTTRAVLETLGERVDEGGATDVASPLPLEVDRFLLQVDHGQAYDFDEFVDRVHERLNYEDLDLETAYPRPASVDQADAVFRTKAVLALLSETVPGGELANVEQQLPDEFEELFELVDAETQPWEARE</sequence>
<protein>
    <submittedName>
        <fullName evidence="1">DUF2267 domain-containing protein</fullName>
    </submittedName>
</protein>
<dbReference type="Gene3D" id="1.10.490.110">
    <property type="entry name" value="Uncharacterized conserved protein DUF2267"/>
    <property type="match status" value="1"/>
</dbReference>
<name>A0A8J8TUC4_9EURY</name>
<dbReference type="EMBL" id="PHNJ01000001">
    <property type="protein sequence ID" value="TYL40687.1"/>
    <property type="molecule type" value="Genomic_DNA"/>
</dbReference>
<reference evidence="1" key="1">
    <citation type="submission" date="2017-11" db="EMBL/GenBank/DDBJ databases">
        <authorList>
            <person name="Kajale S.C."/>
            <person name="Sharma A."/>
        </authorList>
    </citation>
    <scope>NUCLEOTIDE SEQUENCE</scope>
    <source>
        <strain evidence="1">LS1_42</strain>
    </source>
</reference>
<dbReference type="OrthoDB" id="212282at2157"/>
<accession>A0A8J8TUC4</accession>
<evidence type="ECO:0000313" key="1">
    <source>
        <dbReference type="EMBL" id="TYL40687.1"/>
    </source>
</evidence>
<keyword evidence="2" id="KW-1185">Reference proteome</keyword>
<dbReference type="Proteomes" id="UP000766904">
    <property type="component" value="Unassembled WGS sequence"/>
</dbReference>
<dbReference type="InterPro" id="IPR038282">
    <property type="entry name" value="DUF2267_sf"/>
</dbReference>
<dbReference type="Pfam" id="PF10025">
    <property type="entry name" value="DUF2267"/>
    <property type="match status" value="1"/>
</dbReference>
<dbReference type="AlphaFoldDB" id="A0A8J8TUC4"/>
<dbReference type="InterPro" id="IPR018727">
    <property type="entry name" value="DUF2267"/>
</dbReference>
<dbReference type="RefSeq" id="WP_148856520.1">
    <property type="nucleotide sequence ID" value="NZ_PHNJ01000001.1"/>
</dbReference>
<gene>
    <name evidence="1" type="ORF">CV102_00050</name>
</gene>
<comment type="caution">
    <text evidence="1">The sequence shown here is derived from an EMBL/GenBank/DDBJ whole genome shotgun (WGS) entry which is preliminary data.</text>
</comment>
<organism evidence="1 2">
    <name type="scientific">Natronococcus pandeyae</name>
    <dbReference type="NCBI Taxonomy" id="2055836"/>
    <lineage>
        <taxon>Archaea</taxon>
        <taxon>Methanobacteriati</taxon>
        <taxon>Methanobacteriota</taxon>
        <taxon>Stenosarchaea group</taxon>
        <taxon>Halobacteria</taxon>
        <taxon>Halobacteriales</taxon>
        <taxon>Natrialbaceae</taxon>
        <taxon>Natronococcus</taxon>
    </lineage>
</organism>
<proteinExistence type="predicted"/>
<evidence type="ECO:0000313" key="2">
    <source>
        <dbReference type="Proteomes" id="UP000766904"/>
    </source>
</evidence>